<evidence type="ECO:0000256" key="1">
    <source>
        <dbReference type="SAM" id="Coils"/>
    </source>
</evidence>
<dbReference type="EMBL" id="CAJNOQ010041911">
    <property type="protein sequence ID" value="CAF1625286.1"/>
    <property type="molecule type" value="Genomic_DNA"/>
</dbReference>
<evidence type="ECO:0000313" key="4">
    <source>
        <dbReference type="EMBL" id="CAF4518783.1"/>
    </source>
</evidence>
<name>A0A816CRM1_9BILA</name>
<proteinExistence type="predicted"/>
<comment type="caution">
    <text evidence="3">The sequence shown here is derived from an EMBL/GenBank/DDBJ whole genome shotgun (WGS) entry which is preliminary data.</text>
</comment>
<keyword evidence="2" id="KW-0472">Membrane</keyword>
<evidence type="ECO:0000313" key="3">
    <source>
        <dbReference type="EMBL" id="CAF1625286.1"/>
    </source>
</evidence>
<keyword evidence="1" id="KW-0175">Coiled coil</keyword>
<keyword evidence="5" id="KW-1185">Reference proteome</keyword>
<dbReference type="AlphaFoldDB" id="A0A816CRM1"/>
<dbReference type="EMBL" id="CAJOBC010109358">
    <property type="protein sequence ID" value="CAF4518783.1"/>
    <property type="molecule type" value="Genomic_DNA"/>
</dbReference>
<keyword evidence="2" id="KW-0812">Transmembrane</keyword>
<dbReference type="Proteomes" id="UP000663829">
    <property type="component" value="Unassembled WGS sequence"/>
</dbReference>
<feature type="non-terminal residue" evidence="3">
    <location>
        <position position="1"/>
    </location>
</feature>
<dbReference type="Proteomes" id="UP000681722">
    <property type="component" value="Unassembled WGS sequence"/>
</dbReference>
<sequence>KLKSTLAEFQASIKILENTISHTQGMLLSKFTTIGSKVETSIKTNDNRFQAVDQRINETIQLIDKDRSSVHTLQTRIQTFSDKTTEQINTLESRFQLLNDQLKQTKTMVNELESKQIAFFQKQHETYRFELRTIGNKLDTVEKSFKNAHEISMNTIESVKHSLLDRIQMFSDKTVEQINTLEYRFQFLNDQLKQIKIMLNQLESKQIAFQNQHKTYHFELRTIENELNTMEKSFKKTHEISMNKIEIVENTLLDRIQRQGFIIDSLRVCLQKTDNDFSNRISLVEKQTNQLQMKMIEIQTQQEVMENNFQLRMRNTEFDVNQLQEKLEKSEVDKYKTKSAVEELSNKLQYAIFAITAIVAIVILLFVLTVVH</sequence>
<evidence type="ECO:0000313" key="5">
    <source>
        <dbReference type="Proteomes" id="UP000663829"/>
    </source>
</evidence>
<feature type="coiled-coil region" evidence="1">
    <location>
        <begin position="81"/>
        <end position="115"/>
    </location>
</feature>
<dbReference type="SUPFAM" id="SSF57997">
    <property type="entry name" value="Tropomyosin"/>
    <property type="match status" value="1"/>
</dbReference>
<reference evidence="3" key="1">
    <citation type="submission" date="2021-02" db="EMBL/GenBank/DDBJ databases">
        <authorList>
            <person name="Nowell W R."/>
        </authorList>
    </citation>
    <scope>NUCLEOTIDE SEQUENCE</scope>
</reference>
<feature type="transmembrane region" description="Helical" evidence="2">
    <location>
        <begin position="350"/>
        <end position="371"/>
    </location>
</feature>
<evidence type="ECO:0000256" key="2">
    <source>
        <dbReference type="SAM" id="Phobius"/>
    </source>
</evidence>
<gene>
    <name evidence="3" type="ORF">GPM918_LOCUS43998</name>
    <name evidence="4" type="ORF">SRO942_LOCUS45669</name>
</gene>
<organism evidence="3 5">
    <name type="scientific">Didymodactylos carnosus</name>
    <dbReference type="NCBI Taxonomy" id="1234261"/>
    <lineage>
        <taxon>Eukaryota</taxon>
        <taxon>Metazoa</taxon>
        <taxon>Spiralia</taxon>
        <taxon>Gnathifera</taxon>
        <taxon>Rotifera</taxon>
        <taxon>Eurotatoria</taxon>
        <taxon>Bdelloidea</taxon>
        <taxon>Philodinida</taxon>
        <taxon>Philodinidae</taxon>
        <taxon>Didymodactylos</taxon>
    </lineage>
</organism>
<keyword evidence="2" id="KW-1133">Transmembrane helix</keyword>
<accession>A0A816CRM1</accession>
<protein>
    <submittedName>
        <fullName evidence="3">Uncharacterized protein</fullName>
    </submittedName>
</protein>